<evidence type="ECO:0000313" key="1">
    <source>
        <dbReference type="EMBL" id="CAD8053397.1"/>
    </source>
</evidence>
<evidence type="ECO:0000313" key="2">
    <source>
        <dbReference type="Proteomes" id="UP000692954"/>
    </source>
</evidence>
<organism evidence="1 2">
    <name type="scientific">Paramecium sonneborni</name>
    <dbReference type="NCBI Taxonomy" id="65129"/>
    <lineage>
        <taxon>Eukaryota</taxon>
        <taxon>Sar</taxon>
        <taxon>Alveolata</taxon>
        <taxon>Ciliophora</taxon>
        <taxon>Intramacronucleata</taxon>
        <taxon>Oligohymenophorea</taxon>
        <taxon>Peniculida</taxon>
        <taxon>Parameciidae</taxon>
        <taxon>Paramecium</taxon>
    </lineage>
</organism>
<dbReference type="EMBL" id="CAJJDN010000007">
    <property type="protein sequence ID" value="CAD8053397.1"/>
    <property type="molecule type" value="Genomic_DNA"/>
</dbReference>
<reference evidence="1" key="1">
    <citation type="submission" date="2021-01" db="EMBL/GenBank/DDBJ databases">
        <authorList>
            <consortium name="Genoscope - CEA"/>
            <person name="William W."/>
        </authorList>
    </citation>
    <scope>NUCLEOTIDE SEQUENCE</scope>
</reference>
<proteinExistence type="predicted"/>
<accession>A0A8S1KFL4</accession>
<keyword evidence="2" id="KW-1185">Reference proteome</keyword>
<name>A0A8S1KFL4_9CILI</name>
<dbReference type="AlphaFoldDB" id="A0A8S1KFL4"/>
<protein>
    <submittedName>
        <fullName evidence="1">Uncharacterized protein</fullName>
    </submittedName>
</protein>
<dbReference type="Proteomes" id="UP000692954">
    <property type="component" value="Unassembled WGS sequence"/>
</dbReference>
<gene>
    <name evidence="1" type="ORF">PSON_ATCC_30995.1.T0070320</name>
</gene>
<comment type="caution">
    <text evidence="1">The sequence shown here is derived from an EMBL/GenBank/DDBJ whole genome shotgun (WGS) entry which is preliminary data.</text>
</comment>
<sequence>MIFVQEQQNLYDKKVHGIQKFIIIKNFINDIISQVSILEKKVLYLQEMRFRIRTRRYEKINKSQIIQILYLDFSNKQ</sequence>